<feature type="compositionally biased region" description="Pro residues" evidence="1">
    <location>
        <begin position="346"/>
        <end position="366"/>
    </location>
</feature>
<reference evidence="2 3" key="1">
    <citation type="submission" date="2024-05" db="EMBL/GenBank/DDBJ databases">
        <title>A draft genome resource for the thread blight pathogen Marasmius tenuissimus strain MS-2.</title>
        <authorList>
            <person name="Yulfo-Soto G.E."/>
            <person name="Baruah I.K."/>
            <person name="Amoako-Attah I."/>
            <person name="Bukari Y."/>
            <person name="Meinhardt L.W."/>
            <person name="Bailey B.A."/>
            <person name="Cohen S.P."/>
        </authorList>
    </citation>
    <scope>NUCLEOTIDE SEQUENCE [LARGE SCALE GENOMIC DNA]</scope>
    <source>
        <strain evidence="2 3">MS-2</strain>
    </source>
</reference>
<evidence type="ECO:0000313" key="2">
    <source>
        <dbReference type="EMBL" id="KAL0067800.1"/>
    </source>
</evidence>
<feature type="compositionally biased region" description="Polar residues" evidence="1">
    <location>
        <begin position="535"/>
        <end position="564"/>
    </location>
</feature>
<gene>
    <name evidence="2" type="ORF">AAF712_005240</name>
</gene>
<sequence length="680" mass="73117">MSEGAYHPNNTYFVNSPLERTPSTTTVTSLSESFTEAQRSQSMSSVSLDREITELTRETTPSLNTFASFNSGAILNQVQGEPAASENTTIYASSTKLFFDRLPTVVQPAPAECHHVEGPFDLRGLVDFTELDAKAYPACRFWQPQNYRASEMPTEIDGKKIEYAAYQFLESQLGEFLHPERCGAILRDCRGVWFMFGSAGMITSGSWDQLMPLVRVGYYRIMRVLAPELQLCEGNWKADRVAKEGFSSWWQNHGKKLLKAHLAKKEAEKTQVNGGASDTSGTSSGSLTVVSRSTPALPPTPISRSTPVPPSTPTPTPMGVLVSTTPASNPIPVTPASTIPEALPSPVSPTTPTPLAPAPTPATIPHPPAPLSTIHVPPPPAAAASESTTIAPLVTPPNPPTLVTPIPVPLSSVGQTTPPSTPIQAPLVQGTPGNGKRPRSESMSQDIDEMRDIYHNPSSMASSRPDSVEENDSGGSGQDDAPLPKRARLVDAPARRKNRKAINLFPSSNQRTGAEKSLPCNNDSVDSMVVDDPTASASELQDQPMGNTDINETCPSENNQASMSISNGTPAILAAATEHPPSTSSGATLSNAESEPPKPKLSRGIPTLRNPQAFLKYGVAGTSHNLAKCHYRDMRKDLHPDKIPQGEFWTWLDGAPDELWEKFYYAGKANGKANSKNGRR</sequence>
<feature type="compositionally biased region" description="Polar residues" evidence="1">
    <location>
        <begin position="456"/>
        <end position="465"/>
    </location>
</feature>
<proteinExistence type="predicted"/>
<feature type="region of interest" description="Disordered" evidence="1">
    <location>
        <begin position="379"/>
        <end position="398"/>
    </location>
</feature>
<name>A0ABR3A1H9_9AGAR</name>
<accession>A0ABR3A1H9</accession>
<protein>
    <recommendedName>
        <fullName evidence="4">J domain-containing protein</fullName>
    </recommendedName>
</protein>
<feature type="compositionally biased region" description="Pro residues" evidence="1">
    <location>
        <begin position="296"/>
        <end position="316"/>
    </location>
</feature>
<feature type="region of interest" description="Disordered" evidence="1">
    <location>
        <begin position="1"/>
        <end position="25"/>
    </location>
</feature>
<dbReference type="EMBL" id="JBBXMP010000023">
    <property type="protein sequence ID" value="KAL0067800.1"/>
    <property type="molecule type" value="Genomic_DNA"/>
</dbReference>
<evidence type="ECO:0000313" key="3">
    <source>
        <dbReference type="Proteomes" id="UP001437256"/>
    </source>
</evidence>
<feature type="compositionally biased region" description="Low complexity" evidence="1">
    <location>
        <begin position="523"/>
        <end position="532"/>
    </location>
</feature>
<evidence type="ECO:0008006" key="4">
    <source>
        <dbReference type="Google" id="ProtNLM"/>
    </source>
</evidence>
<keyword evidence="3" id="KW-1185">Reference proteome</keyword>
<organism evidence="2 3">
    <name type="scientific">Marasmius tenuissimus</name>
    <dbReference type="NCBI Taxonomy" id="585030"/>
    <lineage>
        <taxon>Eukaryota</taxon>
        <taxon>Fungi</taxon>
        <taxon>Dikarya</taxon>
        <taxon>Basidiomycota</taxon>
        <taxon>Agaricomycotina</taxon>
        <taxon>Agaricomycetes</taxon>
        <taxon>Agaricomycetidae</taxon>
        <taxon>Agaricales</taxon>
        <taxon>Marasmiineae</taxon>
        <taxon>Marasmiaceae</taxon>
        <taxon>Marasmius</taxon>
    </lineage>
</organism>
<feature type="compositionally biased region" description="Low complexity" evidence="1">
    <location>
        <begin position="274"/>
        <end position="294"/>
    </location>
</feature>
<feature type="region of interest" description="Disordered" evidence="1">
    <location>
        <begin position="409"/>
        <end position="564"/>
    </location>
</feature>
<evidence type="ECO:0000256" key="1">
    <source>
        <dbReference type="SAM" id="MobiDB-lite"/>
    </source>
</evidence>
<feature type="region of interest" description="Disordered" evidence="1">
    <location>
        <begin position="577"/>
        <end position="606"/>
    </location>
</feature>
<comment type="caution">
    <text evidence="2">The sequence shown here is derived from an EMBL/GenBank/DDBJ whole genome shotgun (WGS) entry which is preliminary data.</text>
</comment>
<dbReference type="Proteomes" id="UP001437256">
    <property type="component" value="Unassembled WGS sequence"/>
</dbReference>
<feature type="compositionally biased region" description="Polar residues" evidence="1">
    <location>
        <begin position="580"/>
        <end position="593"/>
    </location>
</feature>
<feature type="region of interest" description="Disordered" evidence="1">
    <location>
        <begin position="264"/>
        <end position="366"/>
    </location>
</feature>